<organism evidence="2 3">
    <name type="scientific">Arthrobacter zhangbolii</name>
    <dbReference type="NCBI Taxonomy" id="2886936"/>
    <lineage>
        <taxon>Bacteria</taxon>
        <taxon>Bacillati</taxon>
        <taxon>Actinomycetota</taxon>
        <taxon>Actinomycetes</taxon>
        <taxon>Micrococcales</taxon>
        <taxon>Micrococcaceae</taxon>
        <taxon>Arthrobacter</taxon>
    </lineage>
</organism>
<accession>A0A9X1S917</accession>
<evidence type="ECO:0000313" key="2">
    <source>
        <dbReference type="EMBL" id="MCC3273220.1"/>
    </source>
</evidence>
<sequence length="168" mass="18104">MLFIPEKGAAMALFSSDPVVAKKEHWTSPQPPHVVLQALTEAFSHHGEKLRHVGPRLEVRLGSRWKFTHLGPFFAQGRANIPLVLVFVTAPSGYGTAITAHAFDTLGFRLGDGSVFGVPEALAWRVEEFLTYAAGVVGVHRPGPAARPAPGPVPGAESLPRQEPRGFQ</sequence>
<evidence type="ECO:0000256" key="1">
    <source>
        <dbReference type="SAM" id="MobiDB-lite"/>
    </source>
</evidence>
<dbReference type="Proteomes" id="UP001155145">
    <property type="component" value="Unassembled WGS sequence"/>
</dbReference>
<feature type="region of interest" description="Disordered" evidence="1">
    <location>
        <begin position="145"/>
        <end position="168"/>
    </location>
</feature>
<comment type="caution">
    <text evidence="2">The sequence shown here is derived from an EMBL/GenBank/DDBJ whole genome shotgun (WGS) entry which is preliminary data.</text>
</comment>
<protein>
    <submittedName>
        <fullName evidence="2">Uncharacterized protein</fullName>
    </submittedName>
</protein>
<reference evidence="2" key="1">
    <citation type="submission" date="2021-10" db="EMBL/GenBank/DDBJ databases">
        <title>Novel species in genus Arthrobacter.</title>
        <authorList>
            <person name="Liu Y."/>
        </authorList>
    </citation>
    <scope>NUCLEOTIDE SEQUENCE</scope>
    <source>
        <strain evidence="2">Zg-Y462</strain>
    </source>
</reference>
<dbReference type="EMBL" id="JAJFZT010000007">
    <property type="protein sequence ID" value="MCC3273220.1"/>
    <property type="molecule type" value="Genomic_DNA"/>
</dbReference>
<dbReference type="RefSeq" id="WP_227929073.1">
    <property type="nucleotide sequence ID" value="NZ_JAJFZT010000007.1"/>
</dbReference>
<proteinExistence type="predicted"/>
<gene>
    <name evidence="2" type="ORF">LJ755_10825</name>
</gene>
<evidence type="ECO:0000313" key="3">
    <source>
        <dbReference type="Proteomes" id="UP001155145"/>
    </source>
</evidence>
<dbReference type="AlphaFoldDB" id="A0A9X1S917"/>
<name>A0A9X1S917_9MICC</name>